<feature type="compositionally biased region" description="Low complexity" evidence="1">
    <location>
        <begin position="1"/>
        <end position="10"/>
    </location>
</feature>
<name>A0ABN7WI56_GIGMA</name>
<gene>
    <name evidence="2" type="ORF">GMARGA_LOCUS31153</name>
</gene>
<dbReference type="EMBL" id="CAJVQB010045777">
    <property type="protein sequence ID" value="CAG8832638.1"/>
    <property type="molecule type" value="Genomic_DNA"/>
</dbReference>
<feature type="compositionally biased region" description="Basic and acidic residues" evidence="1">
    <location>
        <begin position="33"/>
        <end position="42"/>
    </location>
</feature>
<proteinExistence type="predicted"/>
<organism evidence="2 3">
    <name type="scientific">Gigaspora margarita</name>
    <dbReference type="NCBI Taxonomy" id="4874"/>
    <lineage>
        <taxon>Eukaryota</taxon>
        <taxon>Fungi</taxon>
        <taxon>Fungi incertae sedis</taxon>
        <taxon>Mucoromycota</taxon>
        <taxon>Glomeromycotina</taxon>
        <taxon>Glomeromycetes</taxon>
        <taxon>Diversisporales</taxon>
        <taxon>Gigasporaceae</taxon>
        <taxon>Gigaspora</taxon>
    </lineage>
</organism>
<feature type="non-terminal residue" evidence="2">
    <location>
        <position position="56"/>
    </location>
</feature>
<accession>A0ABN7WI56</accession>
<reference evidence="2 3" key="1">
    <citation type="submission" date="2021-06" db="EMBL/GenBank/DDBJ databases">
        <authorList>
            <person name="Kallberg Y."/>
            <person name="Tangrot J."/>
            <person name="Rosling A."/>
        </authorList>
    </citation>
    <scope>NUCLEOTIDE SEQUENCE [LARGE SCALE GENOMIC DNA]</scope>
    <source>
        <strain evidence="2 3">120-4 pot B 10/14</strain>
    </source>
</reference>
<dbReference type="Proteomes" id="UP000789901">
    <property type="component" value="Unassembled WGS sequence"/>
</dbReference>
<protein>
    <submittedName>
        <fullName evidence="2">29644_t:CDS:1</fullName>
    </submittedName>
</protein>
<sequence length="56" mass="6288">FEKCSRSVLKSMKKSSLKHTKKVSGAALSGAKDNAHGRSNREYNKKIIELAKREIK</sequence>
<keyword evidence="3" id="KW-1185">Reference proteome</keyword>
<evidence type="ECO:0000313" key="3">
    <source>
        <dbReference type="Proteomes" id="UP000789901"/>
    </source>
</evidence>
<comment type="caution">
    <text evidence="2">The sequence shown here is derived from an EMBL/GenBank/DDBJ whole genome shotgun (WGS) entry which is preliminary data.</text>
</comment>
<evidence type="ECO:0000256" key="1">
    <source>
        <dbReference type="SAM" id="MobiDB-lite"/>
    </source>
</evidence>
<feature type="non-terminal residue" evidence="2">
    <location>
        <position position="1"/>
    </location>
</feature>
<evidence type="ECO:0000313" key="2">
    <source>
        <dbReference type="EMBL" id="CAG8832638.1"/>
    </source>
</evidence>
<feature type="region of interest" description="Disordered" evidence="1">
    <location>
        <begin position="1"/>
        <end position="42"/>
    </location>
</feature>
<feature type="compositionally biased region" description="Basic residues" evidence="1">
    <location>
        <begin position="11"/>
        <end position="22"/>
    </location>
</feature>